<dbReference type="InterPro" id="IPR023352">
    <property type="entry name" value="MAPEG-like_dom_sf"/>
</dbReference>
<evidence type="ECO:0000256" key="4">
    <source>
        <dbReference type="ARBA" id="ARBA00023136"/>
    </source>
</evidence>
<feature type="transmembrane region" description="Helical" evidence="5">
    <location>
        <begin position="126"/>
        <end position="147"/>
    </location>
</feature>
<reference evidence="6" key="1">
    <citation type="submission" date="2020-11" db="EMBL/GenBank/DDBJ databases">
        <title>Adaptations for nitrogen fixation in a non-lichenized fungal sporocarp promotes dispersal by wood-feeding termites.</title>
        <authorList>
            <consortium name="DOE Joint Genome Institute"/>
            <person name="Koch R.A."/>
            <person name="Yoon G."/>
            <person name="Arayal U."/>
            <person name="Lail K."/>
            <person name="Amirebrahimi M."/>
            <person name="Labutti K."/>
            <person name="Lipzen A."/>
            <person name="Riley R."/>
            <person name="Barry K."/>
            <person name="Henrissat B."/>
            <person name="Grigoriev I.V."/>
            <person name="Herr J.R."/>
            <person name="Aime M.C."/>
        </authorList>
    </citation>
    <scope>NUCLEOTIDE SEQUENCE</scope>
    <source>
        <strain evidence="6">MCA 3950</strain>
    </source>
</reference>
<dbReference type="GO" id="GO:0016020">
    <property type="term" value="C:membrane"/>
    <property type="evidence" value="ECO:0007669"/>
    <property type="project" value="UniProtKB-SubCell"/>
</dbReference>
<dbReference type="OrthoDB" id="410651at2759"/>
<dbReference type="SUPFAM" id="SSF161084">
    <property type="entry name" value="MAPEG domain-like"/>
    <property type="match status" value="1"/>
</dbReference>
<evidence type="ECO:0000313" key="7">
    <source>
        <dbReference type="Proteomes" id="UP000812287"/>
    </source>
</evidence>
<dbReference type="GeneID" id="66108131"/>
<comment type="caution">
    <text evidence="6">The sequence shown here is derived from an EMBL/GenBank/DDBJ whole genome shotgun (WGS) entry which is preliminary data.</text>
</comment>
<evidence type="ECO:0000256" key="2">
    <source>
        <dbReference type="ARBA" id="ARBA00022692"/>
    </source>
</evidence>
<comment type="subcellular location">
    <subcellularLocation>
        <location evidence="1">Membrane</location>
        <topology evidence="1">Multi-pass membrane protein</topology>
    </subcellularLocation>
</comment>
<dbReference type="Pfam" id="PF01124">
    <property type="entry name" value="MAPEG"/>
    <property type="match status" value="1"/>
</dbReference>
<keyword evidence="2 5" id="KW-0812">Transmembrane</keyword>
<sequence>MAATITVPEGWAWVAAALLSAQFLLSGQAFIVGRRRQTAGIEYPQLYAEKAQVEASKDAKIFNCAQRAHQNTLEFIPVVYSSTLLTAVCYPNFAAAACGTWVFGRILYTRGYITGDPAKRNSQGGFIGSIAQIGLLIGSITSVFKLMQASL</sequence>
<keyword evidence="7" id="KW-1185">Reference proteome</keyword>
<dbReference type="PANTHER" id="PTHR10250:SF26">
    <property type="entry name" value="GLUTATHIONE S-TRANSFERASE 3, MITOCHONDRIAL"/>
    <property type="match status" value="1"/>
</dbReference>
<evidence type="ECO:0000313" key="6">
    <source>
        <dbReference type="EMBL" id="KAG7448872.1"/>
    </source>
</evidence>
<keyword evidence="3 5" id="KW-1133">Transmembrane helix</keyword>
<dbReference type="Gene3D" id="1.20.120.550">
    <property type="entry name" value="Membrane associated eicosanoid/glutathione metabolism-like domain"/>
    <property type="match status" value="1"/>
</dbReference>
<dbReference type="InterPro" id="IPR001129">
    <property type="entry name" value="Membr-assoc_MAPEG"/>
</dbReference>
<keyword evidence="4 5" id="KW-0472">Membrane</keyword>
<dbReference type="EMBL" id="MU250529">
    <property type="protein sequence ID" value="KAG7448872.1"/>
    <property type="molecule type" value="Genomic_DNA"/>
</dbReference>
<dbReference type="GO" id="GO:0004364">
    <property type="term" value="F:glutathione transferase activity"/>
    <property type="evidence" value="ECO:0007669"/>
    <property type="project" value="TreeGrafter"/>
</dbReference>
<organism evidence="6 7">
    <name type="scientific">Guyanagaster necrorhizus</name>
    <dbReference type="NCBI Taxonomy" id="856835"/>
    <lineage>
        <taxon>Eukaryota</taxon>
        <taxon>Fungi</taxon>
        <taxon>Dikarya</taxon>
        <taxon>Basidiomycota</taxon>
        <taxon>Agaricomycotina</taxon>
        <taxon>Agaricomycetes</taxon>
        <taxon>Agaricomycetidae</taxon>
        <taxon>Agaricales</taxon>
        <taxon>Marasmiineae</taxon>
        <taxon>Physalacriaceae</taxon>
        <taxon>Guyanagaster</taxon>
    </lineage>
</organism>
<evidence type="ECO:0000256" key="5">
    <source>
        <dbReference type="SAM" id="Phobius"/>
    </source>
</evidence>
<proteinExistence type="predicted"/>
<dbReference type="PANTHER" id="PTHR10250">
    <property type="entry name" value="MICROSOMAL GLUTATHIONE S-TRANSFERASE"/>
    <property type="match status" value="1"/>
</dbReference>
<dbReference type="InterPro" id="IPR050997">
    <property type="entry name" value="MAPEG"/>
</dbReference>
<protein>
    <submittedName>
        <fullName evidence="6">Membrane-associated proteins in eicosanoid and glutathione metabolism</fullName>
    </submittedName>
</protein>
<feature type="transmembrane region" description="Helical" evidence="5">
    <location>
        <begin position="12"/>
        <end position="32"/>
    </location>
</feature>
<accession>A0A9P7VYG3</accession>
<dbReference type="RefSeq" id="XP_043042372.1">
    <property type="nucleotide sequence ID" value="XM_043185834.1"/>
</dbReference>
<dbReference type="AlphaFoldDB" id="A0A9P7VYG3"/>
<dbReference type="GO" id="GO:0005783">
    <property type="term" value="C:endoplasmic reticulum"/>
    <property type="evidence" value="ECO:0007669"/>
    <property type="project" value="TreeGrafter"/>
</dbReference>
<evidence type="ECO:0000256" key="3">
    <source>
        <dbReference type="ARBA" id="ARBA00022989"/>
    </source>
</evidence>
<name>A0A9P7VYG3_9AGAR</name>
<gene>
    <name evidence="6" type="ORF">BT62DRAFT_929936</name>
</gene>
<dbReference type="GO" id="GO:0005635">
    <property type="term" value="C:nuclear envelope"/>
    <property type="evidence" value="ECO:0007669"/>
    <property type="project" value="TreeGrafter"/>
</dbReference>
<evidence type="ECO:0000256" key="1">
    <source>
        <dbReference type="ARBA" id="ARBA00004141"/>
    </source>
</evidence>
<dbReference type="GO" id="GO:0004602">
    <property type="term" value="F:glutathione peroxidase activity"/>
    <property type="evidence" value="ECO:0007669"/>
    <property type="project" value="TreeGrafter"/>
</dbReference>
<dbReference type="Proteomes" id="UP000812287">
    <property type="component" value="Unassembled WGS sequence"/>
</dbReference>